<dbReference type="CDD" id="cd14014">
    <property type="entry name" value="STKc_PknB_like"/>
    <property type="match status" value="1"/>
</dbReference>
<dbReference type="Gene3D" id="3.30.200.20">
    <property type="entry name" value="Phosphorylase Kinase, domain 1"/>
    <property type="match status" value="1"/>
</dbReference>
<keyword evidence="7 10" id="KW-0067">ATP-binding</keyword>
<accession>A0ABP5LQK4</accession>
<comment type="catalytic activity">
    <reaction evidence="9">
        <text>L-seryl-[protein] + ATP = O-phospho-L-seryl-[protein] + ADP + H(+)</text>
        <dbReference type="Rhea" id="RHEA:17989"/>
        <dbReference type="Rhea" id="RHEA-COMP:9863"/>
        <dbReference type="Rhea" id="RHEA-COMP:11604"/>
        <dbReference type="ChEBI" id="CHEBI:15378"/>
        <dbReference type="ChEBI" id="CHEBI:29999"/>
        <dbReference type="ChEBI" id="CHEBI:30616"/>
        <dbReference type="ChEBI" id="CHEBI:83421"/>
        <dbReference type="ChEBI" id="CHEBI:456216"/>
        <dbReference type="EC" id="2.7.11.1"/>
    </reaction>
</comment>
<keyword evidence="14" id="KW-1185">Reference proteome</keyword>
<dbReference type="InterPro" id="IPR000719">
    <property type="entry name" value="Prot_kinase_dom"/>
</dbReference>
<sequence>MEHAQAVGGRYLVDGLLGHGGMAEVHRARDLRLDRVVAVKVLRPELAADPAYRERFGREARSAAALNHPGIVAVFDSGEGAGPGADLPYIVMEHLRGETLAELVRDGRAPGPEGALLICAEILDALAHAHRSGTVHRDIKPANVMVTDRGVVKVMDFGIARPLDPAAGVTLTGTGMVLGTAEYLSPEQARGRQVDARSDLYSTGCLLYELLTSRPPFRAETPLATVWLHLEEAPAPPSRYVPGLPAAVDALVLTALAKEPDRRFADAASMRAAVGRALRELRQAVPAPGTAAAPTAATPTAAARAVSAAPTLAAAVPAPSPAPSPTPARRRRMPRVALVLLGCAVLAGGGVAIASARGGAAATVPAPDLRGKTLAEARRTLQGAGLHVGRIATGDCAVPVAAGRAVCGQQPVPGAGVTRGGAVALRIPADPAAVR</sequence>
<evidence type="ECO:0000256" key="2">
    <source>
        <dbReference type="ARBA" id="ARBA00022527"/>
    </source>
</evidence>
<dbReference type="SUPFAM" id="SSF56112">
    <property type="entry name" value="Protein kinase-like (PK-like)"/>
    <property type="match status" value="1"/>
</dbReference>
<dbReference type="Pfam" id="PF00069">
    <property type="entry name" value="Pkinase"/>
    <property type="match status" value="1"/>
</dbReference>
<dbReference type="EMBL" id="BAAANT010000033">
    <property type="protein sequence ID" value="GAA2151916.1"/>
    <property type="molecule type" value="Genomic_DNA"/>
</dbReference>
<dbReference type="InterPro" id="IPR011009">
    <property type="entry name" value="Kinase-like_dom_sf"/>
</dbReference>
<evidence type="ECO:0000256" key="3">
    <source>
        <dbReference type="ARBA" id="ARBA00022679"/>
    </source>
</evidence>
<comment type="catalytic activity">
    <reaction evidence="8">
        <text>L-threonyl-[protein] + ATP = O-phospho-L-threonyl-[protein] + ADP + H(+)</text>
        <dbReference type="Rhea" id="RHEA:46608"/>
        <dbReference type="Rhea" id="RHEA-COMP:11060"/>
        <dbReference type="Rhea" id="RHEA-COMP:11605"/>
        <dbReference type="ChEBI" id="CHEBI:15378"/>
        <dbReference type="ChEBI" id="CHEBI:30013"/>
        <dbReference type="ChEBI" id="CHEBI:30616"/>
        <dbReference type="ChEBI" id="CHEBI:61977"/>
        <dbReference type="ChEBI" id="CHEBI:456216"/>
        <dbReference type="EC" id="2.7.11.1"/>
    </reaction>
</comment>
<name>A0ABP5LQK4_9ACTN</name>
<dbReference type="InterPro" id="IPR005543">
    <property type="entry name" value="PASTA_dom"/>
</dbReference>
<gene>
    <name evidence="13" type="ORF">GCM10009760_47880</name>
</gene>
<dbReference type="PANTHER" id="PTHR43289">
    <property type="entry name" value="MITOGEN-ACTIVATED PROTEIN KINASE KINASE KINASE 20-RELATED"/>
    <property type="match status" value="1"/>
</dbReference>
<dbReference type="RefSeq" id="WP_344467999.1">
    <property type="nucleotide sequence ID" value="NZ_BAAANT010000033.1"/>
</dbReference>
<dbReference type="Pfam" id="PF03793">
    <property type="entry name" value="PASTA"/>
    <property type="match status" value="1"/>
</dbReference>
<comment type="caution">
    <text evidence="13">The sequence shown here is derived from an EMBL/GenBank/DDBJ whole genome shotgun (WGS) entry which is preliminary data.</text>
</comment>
<dbReference type="EC" id="2.7.11.1" evidence="1"/>
<dbReference type="Gene3D" id="3.30.10.20">
    <property type="match status" value="1"/>
</dbReference>
<keyword evidence="2" id="KW-0723">Serine/threonine-protein kinase</keyword>
<evidence type="ECO:0000256" key="7">
    <source>
        <dbReference type="ARBA" id="ARBA00022840"/>
    </source>
</evidence>
<dbReference type="PROSITE" id="PS51178">
    <property type="entry name" value="PASTA"/>
    <property type="match status" value="1"/>
</dbReference>
<evidence type="ECO:0000313" key="14">
    <source>
        <dbReference type="Proteomes" id="UP001422759"/>
    </source>
</evidence>
<proteinExistence type="predicted"/>
<organism evidence="13 14">
    <name type="scientific">Kitasatospora kazusensis</name>
    <dbReference type="NCBI Taxonomy" id="407974"/>
    <lineage>
        <taxon>Bacteria</taxon>
        <taxon>Bacillati</taxon>
        <taxon>Actinomycetota</taxon>
        <taxon>Actinomycetes</taxon>
        <taxon>Kitasatosporales</taxon>
        <taxon>Streptomycetaceae</taxon>
        <taxon>Kitasatospora</taxon>
    </lineage>
</organism>
<feature type="domain" description="PASTA" evidence="12">
    <location>
        <begin position="360"/>
        <end position="429"/>
    </location>
</feature>
<evidence type="ECO:0000256" key="5">
    <source>
        <dbReference type="ARBA" id="ARBA00022741"/>
    </source>
</evidence>
<evidence type="ECO:0000259" key="11">
    <source>
        <dbReference type="PROSITE" id="PS50011"/>
    </source>
</evidence>
<dbReference type="PROSITE" id="PS00107">
    <property type="entry name" value="PROTEIN_KINASE_ATP"/>
    <property type="match status" value="1"/>
</dbReference>
<keyword evidence="4" id="KW-0677">Repeat</keyword>
<evidence type="ECO:0000256" key="1">
    <source>
        <dbReference type="ARBA" id="ARBA00012513"/>
    </source>
</evidence>
<dbReference type="PANTHER" id="PTHR43289:SF6">
    <property type="entry name" value="SERINE_THREONINE-PROTEIN KINASE NEKL-3"/>
    <property type="match status" value="1"/>
</dbReference>
<dbReference type="InterPro" id="IPR017441">
    <property type="entry name" value="Protein_kinase_ATP_BS"/>
</dbReference>
<reference evidence="14" key="1">
    <citation type="journal article" date="2019" name="Int. J. Syst. Evol. Microbiol.">
        <title>The Global Catalogue of Microorganisms (GCM) 10K type strain sequencing project: providing services to taxonomists for standard genome sequencing and annotation.</title>
        <authorList>
            <consortium name="The Broad Institute Genomics Platform"/>
            <consortium name="The Broad Institute Genome Sequencing Center for Infectious Disease"/>
            <person name="Wu L."/>
            <person name="Ma J."/>
        </authorList>
    </citation>
    <scope>NUCLEOTIDE SEQUENCE [LARGE SCALE GENOMIC DNA]</scope>
    <source>
        <strain evidence="14">JCM 14560</strain>
    </source>
</reference>
<evidence type="ECO:0000256" key="6">
    <source>
        <dbReference type="ARBA" id="ARBA00022777"/>
    </source>
</evidence>
<keyword evidence="6" id="KW-0418">Kinase</keyword>
<evidence type="ECO:0000256" key="10">
    <source>
        <dbReference type="PROSITE-ProRule" id="PRU10141"/>
    </source>
</evidence>
<keyword evidence="3" id="KW-0808">Transferase</keyword>
<dbReference type="CDD" id="cd06577">
    <property type="entry name" value="PASTA_pknB"/>
    <property type="match status" value="1"/>
</dbReference>
<keyword evidence="5 10" id="KW-0547">Nucleotide-binding</keyword>
<dbReference type="PROSITE" id="PS50011">
    <property type="entry name" value="PROTEIN_KINASE_DOM"/>
    <property type="match status" value="1"/>
</dbReference>
<evidence type="ECO:0000256" key="9">
    <source>
        <dbReference type="ARBA" id="ARBA00048679"/>
    </source>
</evidence>
<evidence type="ECO:0000256" key="4">
    <source>
        <dbReference type="ARBA" id="ARBA00022737"/>
    </source>
</evidence>
<protein>
    <recommendedName>
        <fullName evidence="1">non-specific serine/threonine protein kinase</fullName>
        <ecNumber evidence="1">2.7.11.1</ecNumber>
    </recommendedName>
</protein>
<dbReference type="Gene3D" id="1.10.510.10">
    <property type="entry name" value="Transferase(Phosphotransferase) domain 1"/>
    <property type="match status" value="1"/>
</dbReference>
<feature type="domain" description="Protein kinase" evidence="11">
    <location>
        <begin position="11"/>
        <end position="278"/>
    </location>
</feature>
<evidence type="ECO:0000259" key="12">
    <source>
        <dbReference type="PROSITE" id="PS51178"/>
    </source>
</evidence>
<evidence type="ECO:0000313" key="13">
    <source>
        <dbReference type="EMBL" id="GAA2151916.1"/>
    </source>
</evidence>
<evidence type="ECO:0000256" key="8">
    <source>
        <dbReference type="ARBA" id="ARBA00047899"/>
    </source>
</evidence>
<dbReference type="Proteomes" id="UP001422759">
    <property type="component" value="Unassembled WGS sequence"/>
</dbReference>
<dbReference type="SMART" id="SM00220">
    <property type="entry name" value="S_TKc"/>
    <property type="match status" value="1"/>
</dbReference>
<feature type="binding site" evidence="10">
    <location>
        <position position="40"/>
    </location>
    <ligand>
        <name>ATP</name>
        <dbReference type="ChEBI" id="CHEBI:30616"/>
    </ligand>
</feature>